<dbReference type="AlphaFoldDB" id="A0A7S2UJ64"/>
<reference evidence="3" key="1">
    <citation type="submission" date="2021-01" db="EMBL/GenBank/DDBJ databases">
        <authorList>
            <person name="Corre E."/>
            <person name="Pelletier E."/>
            <person name="Niang G."/>
            <person name="Scheremetjew M."/>
            <person name="Finn R."/>
            <person name="Kale V."/>
            <person name="Holt S."/>
            <person name="Cochrane G."/>
            <person name="Meng A."/>
            <person name="Brown T."/>
            <person name="Cohen L."/>
        </authorList>
    </citation>
    <scope>NUCLEOTIDE SEQUENCE</scope>
    <source>
        <strain evidence="3">CCMP2084</strain>
    </source>
</reference>
<organism evidence="3">
    <name type="scientific">Attheya septentrionalis</name>
    <dbReference type="NCBI Taxonomy" id="420275"/>
    <lineage>
        <taxon>Eukaryota</taxon>
        <taxon>Sar</taxon>
        <taxon>Stramenopiles</taxon>
        <taxon>Ochrophyta</taxon>
        <taxon>Bacillariophyta</taxon>
        <taxon>Coscinodiscophyceae</taxon>
        <taxon>Chaetocerotophycidae</taxon>
        <taxon>Chaetocerotales</taxon>
        <taxon>Attheyaceae</taxon>
        <taxon>Attheya</taxon>
    </lineage>
</organism>
<evidence type="ECO:0000256" key="2">
    <source>
        <dbReference type="SAM" id="MobiDB-lite"/>
    </source>
</evidence>
<feature type="coiled-coil region" evidence="1">
    <location>
        <begin position="7"/>
        <end position="34"/>
    </location>
</feature>
<accession>A0A7S2UJ64</accession>
<evidence type="ECO:0000256" key="1">
    <source>
        <dbReference type="SAM" id="Coils"/>
    </source>
</evidence>
<keyword evidence="1" id="KW-0175">Coiled coil</keyword>
<proteinExistence type="predicted"/>
<name>A0A7S2UJ64_9STRA</name>
<feature type="region of interest" description="Disordered" evidence="2">
    <location>
        <begin position="157"/>
        <end position="179"/>
    </location>
</feature>
<dbReference type="EMBL" id="HBHQ01016404">
    <property type="protein sequence ID" value="CAD9819132.1"/>
    <property type="molecule type" value="Transcribed_RNA"/>
</dbReference>
<sequence length="328" mass="35174">MATSTEAEQAKEEMEKARVEVMESEREIQTIKMALRQVASEGEQNSLKISAIKVVGLPEAAVPTFKLQLSSPIEELELTKLFDPLDPEAEGSVVTFSGVEPSVAMLTVSAKDANVDLGSSANHDVAPLCEIADAKNPTPKTTELEVAIVTPEDLVGGVPNIGPQVENDNDDEESVPTDQEDGYTSAVEEEVQGVVIPICTVTLRIEYVPSPKDIKEELYEVLNQASKKKAAAIDKLRKSAAALSRAAPAAPPTSSSDPETTVTRAVKSGFLNKPKKKQSFFSVLYERTVGPSSLLMTVGPKAKNYVIFFGAVAFFQFKGDVLALPPPV</sequence>
<feature type="compositionally biased region" description="Acidic residues" evidence="2">
    <location>
        <begin position="167"/>
        <end position="179"/>
    </location>
</feature>
<gene>
    <name evidence="3" type="ORF">ASEP1449_LOCUS10964</name>
</gene>
<protein>
    <submittedName>
        <fullName evidence="3">Uncharacterized protein</fullName>
    </submittedName>
</protein>
<evidence type="ECO:0000313" key="3">
    <source>
        <dbReference type="EMBL" id="CAD9819132.1"/>
    </source>
</evidence>